<reference evidence="2 3" key="1">
    <citation type="submission" date="2016-05" db="EMBL/GenBank/DDBJ databases">
        <title>First whole genome sequencing of Entamoeba histolytica HM1:IMSS-clone-6.</title>
        <authorList>
            <person name="Mukherjee Avik.K."/>
            <person name="Izumyama S."/>
            <person name="Nakada-Tsukui K."/>
            <person name="Nozaki T."/>
        </authorList>
    </citation>
    <scope>NUCLEOTIDE SEQUENCE [LARGE SCALE GENOMIC DNA]</scope>
    <source>
        <strain evidence="2 3">HM1:IMSS clone 6</strain>
    </source>
</reference>
<dbReference type="AlphaFoldDB" id="A0A5K1U9G3"/>
<dbReference type="OMA" id="FEMKCGC"/>
<evidence type="ECO:0000313" key="3">
    <source>
        <dbReference type="Proteomes" id="UP000078387"/>
    </source>
</evidence>
<accession>A0A5K1U9G3</accession>
<organism evidence="2 3">
    <name type="scientific">Entamoeba histolytica</name>
    <dbReference type="NCBI Taxonomy" id="5759"/>
    <lineage>
        <taxon>Eukaryota</taxon>
        <taxon>Amoebozoa</taxon>
        <taxon>Evosea</taxon>
        <taxon>Archamoebae</taxon>
        <taxon>Mastigamoebida</taxon>
        <taxon>Entamoebidae</taxon>
        <taxon>Entamoeba</taxon>
    </lineage>
</organism>
<feature type="region of interest" description="Disordered" evidence="1">
    <location>
        <begin position="1"/>
        <end position="38"/>
    </location>
</feature>
<sequence length="212" mass="25550">MKPYISLKPLLEHEEKKEKERERNKKRQIPKLQASRRAREYETQQQSMLLALLNKFCTVHITKQCKKAEVTHQFFRIKLIQFSIEDEINVERFLNTRTQERKQFEMRCGCTEKTSKRRMQINKKVELLHLLIDLLNEKGFTFRSRFTDQKMGSLQKETVLQIYYKNVFIFNHETIIKKSLIIHELISQKLLSKTTDLLLKQNDYDIQNVLCN</sequence>
<protein>
    <submittedName>
        <fullName evidence="2">Uncharacterized protein</fullName>
    </submittedName>
</protein>
<dbReference type="VEuPathDB" id="AmoebaDB:EHI8A_039260"/>
<dbReference type="EMBL" id="BDEQ01000001">
    <property type="protein sequence ID" value="GAT95285.1"/>
    <property type="molecule type" value="Genomic_DNA"/>
</dbReference>
<comment type="caution">
    <text evidence="2">The sequence shown here is derived from an EMBL/GenBank/DDBJ whole genome shotgun (WGS) entry which is preliminary data.</text>
</comment>
<name>A0A5K1U9G3_ENTHI</name>
<dbReference type="VEuPathDB" id="AmoebaDB:EHI5A_072030"/>
<dbReference type="VEuPathDB" id="AmoebaDB:EHI_165300"/>
<gene>
    <name evidence="2" type="ORF">CL6EHI_165300</name>
</gene>
<proteinExistence type="predicted"/>
<feature type="compositionally biased region" description="Basic and acidic residues" evidence="1">
    <location>
        <begin position="10"/>
        <end position="23"/>
    </location>
</feature>
<dbReference type="VEuPathDB" id="AmoebaDB:KM1_080920"/>
<evidence type="ECO:0000313" key="2">
    <source>
        <dbReference type="EMBL" id="GAT95285.1"/>
    </source>
</evidence>
<evidence type="ECO:0000256" key="1">
    <source>
        <dbReference type="SAM" id="MobiDB-lite"/>
    </source>
</evidence>
<dbReference type="Proteomes" id="UP000078387">
    <property type="component" value="Unassembled WGS sequence"/>
</dbReference>
<dbReference type="VEuPathDB" id="AmoebaDB:EHI7A_040470"/>